<dbReference type="Proteomes" id="UP000593561">
    <property type="component" value="Unassembled WGS sequence"/>
</dbReference>
<name>A0A7J8RC70_GOSDV</name>
<proteinExistence type="predicted"/>
<dbReference type="PANTHER" id="PTHR38221">
    <property type="entry name" value="BNAA04G14260D PROTEIN"/>
    <property type="match status" value="1"/>
</dbReference>
<evidence type="ECO:0000256" key="1">
    <source>
        <dbReference type="SAM" id="MobiDB-lite"/>
    </source>
</evidence>
<dbReference type="AlphaFoldDB" id="A0A7J8RC70"/>
<evidence type="ECO:0000313" key="3">
    <source>
        <dbReference type="Proteomes" id="UP000593561"/>
    </source>
</evidence>
<feature type="compositionally biased region" description="Polar residues" evidence="1">
    <location>
        <begin position="22"/>
        <end position="35"/>
    </location>
</feature>
<feature type="compositionally biased region" description="Basic and acidic residues" evidence="1">
    <location>
        <begin position="86"/>
        <end position="98"/>
    </location>
</feature>
<sequence>MSDPFAWLMEECKMYSEESGLQRCSYSNPSDSVSGSPDMPDAPLGSTAVAIFPPPKSPEDPLPNDQPNLPTPPEFISTPTCDDNCNDDRRIEKSDEKGSNSSAMKGVNERKRALPSWAYQKVEDDGAVDEKLKGSESELPSSLAKGKVAEDLEVNERKLPSLANGSGVDNEKADQEMVVNGRNSVHSGMCSNGLSENVVEFTILDVLRHLGNDDDNELRLSTLSILEFSARKQMEAKRLEYSEGNCMKAIFVAGKLEYLSLYERCFIVKVHALYGGITLLV</sequence>
<protein>
    <submittedName>
        <fullName evidence="2">Uncharacterized protein</fullName>
    </submittedName>
</protein>
<keyword evidence="3" id="KW-1185">Reference proteome</keyword>
<reference evidence="2 3" key="1">
    <citation type="journal article" date="2019" name="Genome Biol. Evol.">
        <title>Insights into the evolution of the New World diploid cottons (Gossypium, subgenus Houzingenia) based on genome sequencing.</title>
        <authorList>
            <person name="Grover C.E."/>
            <person name="Arick M.A. 2nd"/>
            <person name="Thrash A."/>
            <person name="Conover J.L."/>
            <person name="Sanders W.S."/>
            <person name="Peterson D.G."/>
            <person name="Frelichowski J.E."/>
            <person name="Scheffler J.A."/>
            <person name="Scheffler B.E."/>
            <person name="Wendel J.F."/>
        </authorList>
    </citation>
    <scope>NUCLEOTIDE SEQUENCE [LARGE SCALE GENOMIC DNA]</scope>
    <source>
        <strain evidence="2">27</strain>
        <tissue evidence="2">Leaf</tissue>
    </source>
</reference>
<feature type="region of interest" description="Disordered" evidence="1">
    <location>
        <begin position="20"/>
        <end position="111"/>
    </location>
</feature>
<organism evidence="2 3">
    <name type="scientific">Gossypium davidsonii</name>
    <name type="common">Davidson's cotton</name>
    <name type="synonym">Gossypium klotzschianum subsp. davidsonii</name>
    <dbReference type="NCBI Taxonomy" id="34287"/>
    <lineage>
        <taxon>Eukaryota</taxon>
        <taxon>Viridiplantae</taxon>
        <taxon>Streptophyta</taxon>
        <taxon>Embryophyta</taxon>
        <taxon>Tracheophyta</taxon>
        <taxon>Spermatophyta</taxon>
        <taxon>Magnoliopsida</taxon>
        <taxon>eudicotyledons</taxon>
        <taxon>Gunneridae</taxon>
        <taxon>Pentapetalae</taxon>
        <taxon>rosids</taxon>
        <taxon>malvids</taxon>
        <taxon>Malvales</taxon>
        <taxon>Malvaceae</taxon>
        <taxon>Malvoideae</taxon>
        <taxon>Gossypium</taxon>
    </lineage>
</organism>
<gene>
    <name evidence="2" type="ORF">Godav_012096</name>
</gene>
<dbReference type="EMBL" id="JABFAC010000004">
    <property type="protein sequence ID" value="MBA0611404.1"/>
    <property type="molecule type" value="Genomic_DNA"/>
</dbReference>
<comment type="caution">
    <text evidence="2">The sequence shown here is derived from an EMBL/GenBank/DDBJ whole genome shotgun (WGS) entry which is preliminary data.</text>
</comment>
<evidence type="ECO:0000313" key="2">
    <source>
        <dbReference type="EMBL" id="MBA0611404.1"/>
    </source>
</evidence>
<dbReference type="PANTHER" id="PTHR38221:SF1">
    <property type="entry name" value="OVULE PROTEIN"/>
    <property type="match status" value="1"/>
</dbReference>
<accession>A0A7J8RC70</accession>